<reference evidence="20" key="1">
    <citation type="submission" date="2021-05" db="EMBL/GenBank/DDBJ databases">
        <authorList>
            <person name="Pietrasiak N."/>
            <person name="Ward R."/>
            <person name="Stajich J.E."/>
            <person name="Kurbessoian T."/>
        </authorList>
    </citation>
    <scope>NUCLEOTIDE SEQUENCE</scope>
    <source>
        <strain evidence="20">GSE-NOS-MK-12-04C</strain>
    </source>
</reference>
<dbReference type="EMBL" id="JAHHGZ010000017">
    <property type="protein sequence ID" value="MBW4669062.1"/>
    <property type="molecule type" value="Genomic_DNA"/>
</dbReference>
<accession>A0A951QN73</accession>
<evidence type="ECO:0000256" key="17">
    <source>
        <dbReference type="SAM" id="Phobius"/>
    </source>
</evidence>
<comment type="similarity">
    <text evidence="2">Belongs to the CpsC/CapA family.</text>
</comment>
<evidence type="ECO:0000259" key="18">
    <source>
        <dbReference type="Pfam" id="PF02706"/>
    </source>
</evidence>
<evidence type="ECO:0000256" key="7">
    <source>
        <dbReference type="ARBA" id="ARBA00022519"/>
    </source>
</evidence>
<comment type="similarity">
    <text evidence="3">Belongs to the CpsD/CapB family.</text>
</comment>
<keyword evidence="11" id="KW-0418">Kinase</keyword>
<dbReference type="PANTHER" id="PTHR32309">
    <property type="entry name" value="TYROSINE-PROTEIN KINASE"/>
    <property type="match status" value="1"/>
</dbReference>
<comment type="catalytic activity">
    <reaction evidence="16">
        <text>L-tyrosyl-[protein] + ATP = O-phospho-L-tyrosyl-[protein] + ADP + H(+)</text>
        <dbReference type="Rhea" id="RHEA:10596"/>
        <dbReference type="Rhea" id="RHEA-COMP:10136"/>
        <dbReference type="Rhea" id="RHEA-COMP:20101"/>
        <dbReference type="ChEBI" id="CHEBI:15378"/>
        <dbReference type="ChEBI" id="CHEBI:30616"/>
        <dbReference type="ChEBI" id="CHEBI:46858"/>
        <dbReference type="ChEBI" id="CHEBI:61978"/>
        <dbReference type="ChEBI" id="CHEBI:456216"/>
        <dbReference type="EC" id="2.7.10.2"/>
    </reaction>
</comment>
<dbReference type="Pfam" id="PF13614">
    <property type="entry name" value="AAA_31"/>
    <property type="match status" value="1"/>
</dbReference>
<keyword evidence="15" id="KW-0829">Tyrosine-protein kinase</keyword>
<evidence type="ECO:0000256" key="14">
    <source>
        <dbReference type="ARBA" id="ARBA00023136"/>
    </source>
</evidence>
<evidence type="ECO:0000256" key="10">
    <source>
        <dbReference type="ARBA" id="ARBA00022741"/>
    </source>
</evidence>
<dbReference type="EC" id="2.7.10.2" evidence="5"/>
<evidence type="ECO:0000313" key="20">
    <source>
        <dbReference type="EMBL" id="MBW4669062.1"/>
    </source>
</evidence>
<dbReference type="InterPro" id="IPR005702">
    <property type="entry name" value="Wzc-like_C"/>
</dbReference>
<name>A0A951QN73_9CYAN</name>
<dbReference type="Pfam" id="PF02706">
    <property type="entry name" value="Wzz"/>
    <property type="match status" value="1"/>
</dbReference>
<evidence type="ECO:0000256" key="16">
    <source>
        <dbReference type="ARBA" id="ARBA00051245"/>
    </source>
</evidence>
<evidence type="ECO:0000256" key="8">
    <source>
        <dbReference type="ARBA" id="ARBA00022679"/>
    </source>
</evidence>
<evidence type="ECO:0000313" key="21">
    <source>
        <dbReference type="Proteomes" id="UP000729701"/>
    </source>
</evidence>
<evidence type="ECO:0000256" key="4">
    <source>
        <dbReference type="ARBA" id="ARBA00008883"/>
    </source>
</evidence>
<dbReference type="InterPro" id="IPR027417">
    <property type="entry name" value="P-loop_NTPase"/>
</dbReference>
<dbReference type="AlphaFoldDB" id="A0A951QN73"/>
<evidence type="ECO:0000256" key="11">
    <source>
        <dbReference type="ARBA" id="ARBA00022777"/>
    </source>
</evidence>
<evidence type="ECO:0000256" key="9">
    <source>
        <dbReference type="ARBA" id="ARBA00022692"/>
    </source>
</evidence>
<keyword evidence="6" id="KW-1003">Cell membrane</keyword>
<reference evidence="20" key="2">
    <citation type="journal article" date="2022" name="Microbiol. Resour. Announc.">
        <title>Metagenome Sequencing to Explore Phylogenomics of Terrestrial Cyanobacteria.</title>
        <authorList>
            <person name="Ward R.D."/>
            <person name="Stajich J.E."/>
            <person name="Johansen J.R."/>
            <person name="Huntemann M."/>
            <person name="Clum A."/>
            <person name="Foster B."/>
            <person name="Foster B."/>
            <person name="Roux S."/>
            <person name="Palaniappan K."/>
            <person name="Varghese N."/>
            <person name="Mukherjee S."/>
            <person name="Reddy T.B.K."/>
            <person name="Daum C."/>
            <person name="Copeland A."/>
            <person name="Chen I.A."/>
            <person name="Ivanova N.N."/>
            <person name="Kyrpides N.C."/>
            <person name="Shapiro N."/>
            <person name="Eloe-Fadrosh E.A."/>
            <person name="Pietrasiak N."/>
        </authorList>
    </citation>
    <scope>NUCLEOTIDE SEQUENCE</scope>
    <source>
        <strain evidence="20">GSE-NOS-MK-12-04C</strain>
    </source>
</reference>
<keyword evidence="13 17" id="KW-1133">Transmembrane helix</keyword>
<evidence type="ECO:0000256" key="3">
    <source>
        <dbReference type="ARBA" id="ARBA00007316"/>
    </source>
</evidence>
<dbReference type="PANTHER" id="PTHR32309:SF13">
    <property type="entry name" value="FERRIC ENTEROBACTIN TRANSPORT PROTEIN FEPE"/>
    <property type="match status" value="1"/>
</dbReference>
<sequence length="765" mass="85416">MPTKESGLQHQKNSDPLIREPYWFAKKPESDEEKGSSLGHIFGVFRRRMAVIVFVALLAAAGSAAMSATRTSKYEGRFQMLVEPLKTSDSELLKLLSETLKQNVNDLTRQATTTLDYQALLEVLKSPKLMNPIIQELQAKYPEISYDTLIGNDPKASSGQDGRLYVNRIIKGKDESRVIEVRYQDSNPDKIQFVLDKVSLGYRKYSIDQQQTNLRQGIKFVDQQIPNLRLRVNSFQGQLQSFQQKYNLFNPELQGEQLVKRVDELQATQIETLQKLSEAKSLYTSLQNQLGMQQNAAIASSALSESPQYQQILNRIREVEAKIATESVRWTEESEVMRSLRQQRAQLIPLLNQEGRLAVGNNIAPSDVNSQIGVYQNSVRRNLIQQLANSANQVKSLEASLQTTNSAITQFNQQIQIYPAIARQYTNLQRELQVSTDTLNQLLSRQEALRVDAAQQEVPWELIMPPTLPRDKTGKPITSPPSIARDAVLGGVAGILLGLLVAFALEKLQNVFHDPEEVKSVSKIPLLGSIPFHRELKKRYLLSDVNISEKENPIELASSSKYREYRESAFSEAFCSLYTRIQSLNSETPIRTLVVTSASHGDGKSTVAVHLAQIAAEAGKRVLLVDADLCHPQVHQQLGLVNTKGLSEILSQGLDLNDALGQSPREENLFVVTAGEIVQNPAKLFSSPRMQAFLERSQANFDLVVFDTPHLLGRLDTNVLATHVDGIMLVVGIGKTLRPSLKQVLQESKTSRFSVLGMVANTLEP</sequence>
<feature type="transmembrane region" description="Helical" evidence="17">
    <location>
        <begin position="49"/>
        <end position="68"/>
    </location>
</feature>
<evidence type="ECO:0000256" key="1">
    <source>
        <dbReference type="ARBA" id="ARBA00004429"/>
    </source>
</evidence>
<proteinExistence type="inferred from homology"/>
<keyword evidence="7" id="KW-0997">Cell inner membrane</keyword>
<keyword evidence="12" id="KW-0067">ATP-binding</keyword>
<dbReference type="InterPro" id="IPR050445">
    <property type="entry name" value="Bact_polysacc_biosynth/exp"/>
</dbReference>
<keyword evidence="8 20" id="KW-0808">Transferase</keyword>
<dbReference type="Gene3D" id="3.40.50.300">
    <property type="entry name" value="P-loop containing nucleotide triphosphate hydrolases"/>
    <property type="match status" value="1"/>
</dbReference>
<dbReference type="NCBIfam" id="TIGR01007">
    <property type="entry name" value="eps_fam"/>
    <property type="match status" value="1"/>
</dbReference>
<feature type="domain" description="Polysaccharide chain length determinant N-terminal" evidence="18">
    <location>
        <begin position="37"/>
        <end position="137"/>
    </location>
</feature>
<keyword evidence="9 17" id="KW-0812">Transmembrane</keyword>
<evidence type="ECO:0000256" key="2">
    <source>
        <dbReference type="ARBA" id="ARBA00006683"/>
    </source>
</evidence>
<evidence type="ECO:0000256" key="6">
    <source>
        <dbReference type="ARBA" id="ARBA00022475"/>
    </source>
</evidence>
<comment type="subcellular location">
    <subcellularLocation>
        <location evidence="1">Cell inner membrane</location>
        <topology evidence="1">Multi-pass membrane protein</topology>
    </subcellularLocation>
</comment>
<comment type="similarity">
    <text evidence="4">Belongs to the etk/wzc family.</text>
</comment>
<dbReference type="GO" id="GO:0004715">
    <property type="term" value="F:non-membrane spanning protein tyrosine kinase activity"/>
    <property type="evidence" value="ECO:0007669"/>
    <property type="project" value="UniProtKB-EC"/>
</dbReference>
<keyword evidence="10" id="KW-0547">Nucleotide-binding</keyword>
<dbReference type="CDD" id="cd05387">
    <property type="entry name" value="BY-kinase"/>
    <property type="match status" value="1"/>
</dbReference>
<dbReference type="SUPFAM" id="SSF52540">
    <property type="entry name" value="P-loop containing nucleoside triphosphate hydrolases"/>
    <property type="match status" value="1"/>
</dbReference>
<evidence type="ECO:0000259" key="19">
    <source>
        <dbReference type="Pfam" id="PF13614"/>
    </source>
</evidence>
<dbReference type="GO" id="GO:0005886">
    <property type="term" value="C:plasma membrane"/>
    <property type="evidence" value="ECO:0007669"/>
    <property type="project" value="UniProtKB-SubCell"/>
</dbReference>
<keyword evidence="14 17" id="KW-0472">Membrane</keyword>
<dbReference type="InterPro" id="IPR003856">
    <property type="entry name" value="LPS_length_determ_N"/>
</dbReference>
<organism evidence="20 21">
    <name type="scientific">Cyanomargarita calcarea GSE-NOS-MK-12-04C</name>
    <dbReference type="NCBI Taxonomy" id="2839659"/>
    <lineage>
        <taxon>Bacteria</taxon>
        <taxon>Bacillati</taxon>
        <taxon>Cyanobacteriota</taxon>
        <taxon>Cyanophyceae</taxon>
        <taxon>Nostocales</taxon>
        <taxon>Cyanomargaritaceae</taxon>
        <taxon>Cyanomargarita</taxon>
    </lineage>
</organism>
<evidence type="ECO:0000256" key="12">
    <source>
        <dbReference type="ARBA" id="ARBA00022840"/>
    </source>
</evidence>
<dbReference type="Proteomes" id="UP000729701">
    <property type="component" value="Unassembled WGS sequence"/>
</dbReference>
<evidence type="ECO:0000256" key="13">
    <source>
        <dbReference type="ARBA" id="ARBA00022989"/>
    </source>
</evidence>
<dbReference type="InterPro" id="IPR025669">
    <property type="entry name" value="AAA_dom"/>
</dbReference>
<comment type="caution">
    <text evidence="20">The sequence shown here is derived from an EMBL/GenBank/DDBJ whole genome shotgun (WGS) entry which is preliminary data.</text>
</comment>
<feature type="domain" description="AAA" evidence="19">
    <location>
        <begin position="594"/>
        <end position="722"/>
    </location>
</feature>
<evidence type="ECO:0000256" key="15">
    <source>
        <dbReference type="ARBA" id="ARBA00023137"/>
    </source>
</evidence>
<gene>
    <name evidence="20" type="ORF">KME60_16960</name>
</gene>
<protein>
    <recommendedName>
        <fullName evidence="5">non-specific protein-tyrosine kinase</fullName>
        <ecNumber evidence="5">2.7.10.2</ecNumber>
    </recommendedName>
</protein>
<evidence type="ECO:0000256" key="5">
    <source>
        <dbReference type="ARBA" id="ARBA00011903"/>
    </source>
</evidence>
<dbReference type="GO" id="GO:0005524">
    <property type="term" value="F:ATP binding"/>
    <property type="evidence" value="ECO:0007669"/>
    <property type="project" value="UniProtKB-KW"/>
</dbReference>